<dbReference type="EMBL" id="LCJU01000004">
    <property type="protein sequence ID" value="KKT85058.1"/>
    <property type="molecule type" value="Genomic_DNA"/>
</dbReference>
<gene>
    <name evidence="1" type="ORF">UW82_C0004G0064</name>
</gene>
<evidence type="ECO:0000313" key="2">
    <source>
        <dbReference type="Proteomes" id="UP000034504"/>
    </source>
</evidence>
<reference evidence="1 2" key="1">
    <citation type="journal article" date="2015" name="Nature">
        <title>rRNA introns, odd ribosomes, and small enigmatic genomes across a large radiation of phyla.</title>
        <authorList>
            <person name="Brown C.T."/>
            <person name="Hug L.A."/>
            <person name="Thomas B.C."/>
            <person name="Sharon I."/>
            <person name="Castelle C.J."/>
            <person name="Singh A."/>
            <person name="Wilkins M.J."/>
            <person name="Williams K.H."/>
            <person name="Banfield J.F."/>
        </authorList>
    </citation>
    <scope>NUCLEOTIDE SEQUENCE [LARGE SCALE GENOMIC DNA]</scope>
</reference>
<dbReference type="Proteomes" id="UP000034504">
    <property type="component" value="Unassembled WGS sequence"/>
</dbReference>
<accession>A0A0G1KNE9</accession>
<protein>
    <submittedName>
        <fullName evidence="1">Uncharacterized protein</fullName>
    </submittedName>
</protein>
<comment type="caution">
    <text evidence="1">The sequence shown here is derived from an EMBL/GenBank/DDBJ whole genome shotgun (WGS) entry which is preliminary data.</text>
</comment>
<evidence type="ECO:0000313" key="1">
    <source>
        <dbReference type="EMBL" id="KKT85058.1"/>
    </source>
</evidence>
<proteinExistence type="predicted"/>
<name>A0A0G1KNE9_UNCKA</name>
<dbReference type="AlphaFoldDB" id="A0A0G1KNE9"/>
<organism evidence="1 2">
    <name type="scientific">candidate division WWE3 bacterium GW2011_GWC2_44_9</name>
    <dbReference type="NCBI Taxonomy" id="1619125"/>
    <lineage>
        <taxon>Bacteria</taxon>
        <taxon>Katanobacteria</taxon>
    </lineage>
</organism>
<sequence>MTMKRQGDLLIVSVESIPEGAKKLGHKILAEGEATGHLHELDSGELYKKNENLYFRVSDEPATLMHPEHAPLAFVPGVYQVIRQREYEPKAWRYVCD</sequence>